<evidence type="ECO:0000256" key="5">
    <source>
        <dbReference type="ARBA" id="ARBA00022692"/>
    </source>
</evidence>
<evidence type="ECO:0000256" key="12">
    <source>
        <dbReference type="ARBA" id="ARBA00023180"/>
    </source>
</evidence>
<dbReference type="InterPro" id="IPR003950">
    <property type="entry name" value="K_chnl_volt-dep_ELK"/>
</dbReference>
<dbReference type="Ensembl" id="ENSSLUT00000003577.1">
    <property type="protein sequence ID" value="ENSSLUP00000003466.1"/>
    <property type="gene ID" value="ENSSLUG00000001500.1"/>
</dbReference>
<keyword evidence="9 22" id="KW-1133">Transmembrane helix</keyword>
<feature type="domain" description="Cyclic nucleotide-binding" evidence="23">
    <location>
        <begin position="536"/>
        <end position="636"/>
    </location>
</feature>
<feature type="transmembrane region" description="Helical" evidence="22">
    <location>
        <begin position="299"/>
        <end position="315"/>
    </location>
</feature>
<keyword evidence="10" id="KW-0406">Ion transport</keyword>
<sequence>MPVMKGLLAPQNTFLDTIATRFDGTHSNFILANAQMSKGFPIVYCSDGFCELTGFSRAEVMQKSCACKFLYGPETSESIIFSIDEALEERKEFKDEIMFYKKTAVLFWCLLDIVPIKNEKGDVVLFLASFKDITDTKAKTIQDDKKEVGLSKQSKWMKQVIATLSLLFSYPVQNVFGDLPALPEYKVADAKKSKFILLHYSTFKAGWDWLILLATFYVAVTVPYNVCFIGDDDDLTRTTTVSDIAVEILFIIDIVFNFRTTYVSKSGQVIFDARQICIHYLTTWFIIDLVAALPFDLLYAFKVSVVSVVHLLKTVRLLRLLRLLQKMDRYSQHSTVVLTLLMSMFALLAHWMACIWYIIGKMEMEANAYNWDIGWLHELGKRLESPYYAIGGVNGTVSGPAIRSVYIASLYFTLSSLTSVGFGNVSANTDIEKIFSICVMLIGALMHALVFGNVTAIIQRMYSRWSQYHTRTKDLKDFIRVHHLPQSLKQRMLEYFQTTWSVNNGIDCNELLKDFPDELRSDITMHLNKEILELSLFASASRGCLRSLSLHIKTSFCAPGEYLLRQGDALQAIFFVCSGSMEVLKDGMVLAILGKGDLIGANLSLDDRVIKTNADVKALTYCDLQCVNLRGLYEVLDLYPEYSHHTRKSSQVLLIAKCEILKDAAVYWVSLQYVTCYRSVKLIFTLISCPYVPKCYYVSCCKRTMITVVYINKALL</sequence>
<comment type="subcellular location">
    <subcellularLocation>
        <location evidence="1">Cell membrane</location>
        <topology evidence="1">Multi-pass membrane protein</topology>
    </subcellularLocation>
</comment>
<comment type="subunit">
    <text evidence="17">The potassium channel is probably composed of a homo- or heterotetrameric complex of pore-forming alpha subunits that can associate with modulating beta subunits. Interacts with KCNE1 and KCNE3; these interactions regulate KCNH3 trafficking to the plasma membrane and its subsequent voltage-gated potassium channel activity.</text>
</comment>
<evidence type="ECO:0000256" key="13">
    <source>
        <dbReference type="ARBA" id="ARBA00023303"/>
    </source>
</evidence>
<evidence type="ECO:0000256" key="2">
    <source>
        <dbReference type="ARBA" id="ARBA00022448"/>
    </source>
</evidence>
<dbReference type="InterPro" id="IPR014710">
    <property type="entry name" value="RmlC-like_jellyroll"/>
</dbReference>
<keyword evidence="2" id="KW-0813">Transport</keyword>
<feature type="transmembrane region" description="Helical" evidence="22">
    <location>
        <begin position="336"/>
        <end position="359"/>
    </location>
</feature>
<keyword evidence="3" id="KW-1003">Cell membrane</keyword>
<comment type="similarity">
    <text evidence="16">Belongs to the potassium channel family. H (Eag) (TC 1.A.1.20) subfamily. Kv12.2/KCNH3 sub-subfamily.</text>
</comment>
<dbReference type="PANTHER" id="PTHR10217:SF380">
    <property type="entry name" value="POTASSIUM VOLTAGE-GATED CHANNEL SUBFAMILY H MEMBER 8"/>
    <property type="match status" value="1"/>
</dbReference>
<reference evidence="26" key="2">
    <citation type="submission" date="2025-09" db="UniProtKB">
        <authorList>
            <consortium name="Ensembl"/>
        </authorList>
    </citation>
    <scope>IDENTIFICATION</scope>
</reference>
<feature type="transmembrane region" description="Helical" evidence="22">
    <location>
        <begin position="206"/>
        <end position="224"/>
    </location>
</feature>
<evidence type="ECO:0000256" key="14">
    <source>
        <dbReference type="ARBA" id="ARBA00034430"/>
    </source>
</evidence>
<evidence type="ECO:0000256" key="20">
    <source>
        <dbReference type="ARBA" id="ARBA00076368"/>
    </source>
</evidence>
<dbReference type="PANTHER" id="PTHR10217">
    <property type="entry name" value="VOLTAGE AND LIGAND GATED POTASSIUM CHANNEL"/>
    <property type="match status" value="1"/>
</dbReference>
<dbReference type="InterPro" id="IPR050818">
    <property type="entry name" value="KCNH_animal-type"/>
</dbReference>
<name>A0A8C9X488_SANLU</name>
<dbReference type="InterPro" id="IPR018490">
    <property type="entry name" value="cNMP-bd_dom_sf"/>
</dbReference>
<gene>
    <name evidence="26" type="primary">kcnh8</name>
</gene>
<evidence type="ECO:0000256" key="6">
    <source>
        <dbReference type="ARBA" id="ARBA00022826"/>
    </source>
</evidence>
<dbReference type="Gene3D" id="2.60.120.10">
    <property type="entry name" value="Jelly Rolls"/>
    <property type="match status" value="1"/>
</dbReference>
<keyword evidence="11 22" id="KW-0472">Membrane</keyword>
<comment type="function">
    <text evidence="15">Pore-forming (alpha) subunit of a voltage-gated inwardly rectifying potassium channel. Charactherized by a fast rate of activation during depolarization followed by a rapid inactivation at much more depolarized value causing inward rectification due to a C-type inactivation mechanism. Exhibits a rapid recovery from inactivation.</text>
</comment>
<comment type="catalytic activity">
    <reaction evidence="14">
        <text>K(+)(in) = K(+)(out)</text>
        <dbReference type="Rhea" id="RHEA:29463"/>
        <dbReference type="ChEBI" id="CHEBI:29103"/>
    </reaction>
</comment>
<evidence type="ECO:0000256" key="21">
    <source>
        <dbReference type="ARBA" id="ARBA00082966"/>
    </source>
</evidence>
<dbReference type="FunFam" id="3.30.450.20:FF:000001">
    <property type="entry name" value="Potassium voltage-gated channel subfamily H member 7"/>
    <property type="match status" value="1"/>
</dbReference>
<keyword evidence="8" id="KW-0630">Potassium</keyword>
<dbReference type="Gene3D" id="1.10.1200.260">
    <property type="match status" value="1"/>
</dbReference>
<protein>
    <recommendedName>
        <fullName evidence="18">Voltage-gated inwardly rectifying potassium channel KCNH3</fullName>
    </recommendedName>
    <alternativeName>
        <fullName evidence="20">Ether-a-go-go-like potassium channel 2</fullName>
    </alternativeName>
    <alternativeName>
        <fullName evidence="19">Potassium voltage-gated channel subfamily H member 3</fullName>
    </alternativeName>
    <alternativeName>
        <fullName evidence="21">Voltage-gated potassium channel subunit Kv12.2</fullName>
    </alternativeName>
</protein>
<keyword evidence="13" id="KW-0407">Ion channel</keyword>
<keyword evidence="12" id="KW-0325">Glycoprotein</keyword>
<dbReference type="InterPro" id="IPR001610">
    <property type="entry name" value="PAC"/>
</dbReference>
<evidence type="ECO:0000259" key="25">
    <source>
        <dbReference type="PROSITE" id="PS50113"/>
    </source>
</evidence>
<dbReference type="CDD" id="cd00038">
    <property type="entry name" value="CAP_ED"/>
    <property type="match status" value="1"/>
</dbReference>
<dbReference type="Pfam" id="PF00520">
    <property type="entry name" value="Ion_trans"/>
    <property type="match status" value="1"/>
</dbReference>
<feature type="domain" description="PAC" evidence="25">
    <location>
        <begin position="93"/>
        <end position="145"/>
    </location>
</feature>
<dbReference type="GeneTree" id="ENSGT00940000156869"/>
<dbReference type="InterPro" id="IPR003938">
    <property type="entry name" value="K_chnl_volt-dep_EAG/ELK/ERG"/>
</dbReference>
<dbReference type="SUPFAM" id="SSF51206">
    <property type="entry name" value="cAMP-binding domain-like"/>
    <property type="match status" value="1"/>
</dbReference>
<evidence type="ECO:0000256" key="18">
    <source>
        <dbReference type="ARBA" id="ARBA00072860"/>
    </source>
</evidence>
<evidence type="ECO:0000256" key="10">
    <source>
        <dbReference type="ARBA" id="ARBA00023065"/>
    </source>
</evidence>
<evidence type="ECO:0000256" key="3">
    <source>
        <dbReference type="ARBA" id="ARBA00022475"/>
    </source>
</evidence>
<dbReference type="InterPro" id="IPR000014">
    <property type="entry name" value="PAS"/>
</dbReference>
<dbReference type="Gene3D" id="3.30.450.20">
    <property type="entry name" value="PAS domain"/>
    <property type="match status" value="1"/>
</dbReference>
<keyword evidence="6" id="KW-0631">Potassium channel</keyword>
<evidence type="ECO:0000313" key="27">
    <source>
        <dbReference type="Proteomes" id="UP000694568"/>
    </source>
</evidence>
<dbReference type="SMART" id="SM00100">
    <property type="entry name" value="cNMP"/>
    <property type="match status" value="1"/>
</dbReference>
<evidence type="ECO:0000256" key="1">
    <source>
        <dbReference type="ARBA" id="ARBA00004651"/>
    </source>
</evidence>
<dbReference type="GO" id="GO:0005242">
    <property type="term" value="F:inward rectifier potassium channel activity"/>
    <property type="evidence" value="ECO:0007669"/>
    <property type="project" value="UniProtKB-ARBA"/>
</dbReference>
<feature type="domain" description="PAS" evidence="24">
    <location>
        <begin position="38"/>
        <end position="90"/>
    </location>
</feature>
<dbReference type="InterPro" id="IPR000595">
    <property type="entry name" value="cNMP-bd_dom"/>
</dbReference>
<evidence type="ECO:0000256" key="11">
    <source>
        <dbReference type="ARBA" id="ARBA00023136"/>
    </source>
</evidence>
<reference evidence="26" key="1">
    <citation type="submission" date="2025-08" db="UniProtKB">
        <authorList>
            <consortium name="Ensembl"/>
        </authorList>
    </citation>
    <scope>IDENTIFICATION</scope>
</reference>
<organism evidence="26 27">
    <name type="scientific">Sander lucioperca</name>
    <name type="common">Pike-perch</name>
    <name type="synonym">Perca lucioperca</name>
    <dbReference type="NCBI Taxonomy" id="283035"/>
    <lineage>
        <taxon>Eukaryota</taxon>
        <taxon>Metazoa</taxon>
        <taxon>Chordata</taxon>
        <taxon>Craniata</taxon>
        <taxon>Vertebrata</taxon>
        <taxon>Euteleostomi</taxon>
        <taxon>Actinopterygii</taxon>
        <taxon>Neopterygii</taxon>
        <taxon>Teleostei</taxon>
        <taxon>Neoteleostei</taxon>
        <taxon>Acanthomorphata</taxon>
        <taxon>Eupercaria</taxon>
        <taxon>Perciformes</taxon>
        <taxon>Percoidei</taxon>
        <taxon>Percidae</taxon>
        <taxon>Luciopercinae</taxon>
        <taxon>Sander</taxon>
    </lineage>
</organism>
<dbReference type="Proteomes" id="UP000694568">
    <property type="component" value="Unplaced"/>
</dbReference>
<evidence type="ECO:0000259" key="23">
    <source>
        <dbReference type="PROSITE" id="PS50042"/>
    </source>
</evidence>
<dbReference type="Gene3D" id="1.10.287.70">
    <property type="match status" value="1"/>
</dbReference>
<dbReference type="SMART" id="SM00086">
    <property type="entry name" value="PAC"/>
    <property type="match status" value="1"/>
</dbReference>
<dbReference type="Pfam" id="PF00027">
    <property type="entry name" value="cNMP_binding"/>
    <property type="match status" value="1"/>
</dbReference>
<dbReference type="GO" id="GO:0034702">
    <property type="term" value="C:monoatomic ion channel complex"/>
    <property type="evidence" value="ECO:0007669"/>
    <property type="project" value="UniProtKB-KW"/>
</dbReference>
<evidence type="ECO:0000256" key="8">
    <source>
        <dbReference type="ARBA" id="ARBA00022958"/>
    </source>
</evidence>
<dbReference type="FunFam" id="1.10.1200.260:FF:000002">
    <property type="entry name" value="Potassium voltage-gated channel subfamily H member 8"/>
    <property type="match status" value="1"/>
</dbReference>
<keyword evidence="27" id="KW-1185">Reference proteome</keyword>
<evidence type="ECO:0000256" key="22">
    <source>
        <dbReference type="SAM" id="Phobius"/>
    </source>
</evidence>
<dbReference type="FunFam" id="2.60.120.10:FF:000061">
    <property type="entry name" value="Potassium voltage-gated channel subfamily H member 3"/>
    <property type="match status" value="1"/>
</dbReference>
<evidence type="ECO:0000313" key="26">
    <source>
        <dbReference type="Ensembl" id="ENSSLUP00000003466.1"/>
    </source>
</evidence>
<keyword evidence="7" id="KW-0851">Voltage-gated channel</keyword>
<evidence type="ECO:0000256" key="15">
    <source>
        <dbReference type="ARBA" id="ARBA00053640"/>
    </source>
</evidence>
<feature type="transmembrane region" description="Helical" evidence="22">
    <location>
        <begin position="434"/>
        <end position="458"/>
    </location>
</feature>
<dbReference type="GO" id="GO:0042391">
    <property type="term" value="P:regulation of membrane potential"/>
    <property type="evidence" value="ECO:0007669"/>
    <property type="project" value="TreeGrafter"/>
</dbReference>
<dbReference type="PRINTS" id="PR01465">
    <property type="entry name" value="ELKCHANNEL"/>
</dbReference>
<keyword evidence="4" id="KW-0633">Potassium transport</keyword>
<evidence type="ECO:0000256" key="17">
    <source>
        <dbReference type="ARBA" id="ARBA00065546"/>
    </source>
</evidence>
<dbReference type="AlphaFoldDB" id="A0A8C9X488"/>
<dbReference type="GO" id="GO:0005886">
    <property type="term" value="C:plasma membrane"/>
    <property type="evidence" value="ECO:0007669"/>
    <property type="project" value="UniProtKB-SubCell"/>
</dbReference>
<dbReference type="CDD" id="cd00130">
    <property type="entry name" value="PAS"/>
    <property type="match status" value="1"/>
</dbReference>
<evidence type="ECO:0000259" key="24">
    <source>
        <dbReference type="PROSITE" id="PS50112"/>
    </source>
</evidence>
<evidence type="ECO:0000256" key="16">
    <source>
        <dbReference type="ARBA" id="ARBA00060723"/>
    </source>
</evidence>
<dbReference type="InterPro" id="IPR035965">
    <property type="entry name" value="PAS-like_dom_sf"/>
</dbReference>
<proteinExistence type="inferred from homology"/>
<evidence type="ECO:0000256" key="9">
    <source>
        <dbReference type="ARBA" id="ARBA00022989"/>
    </source>
</evidence>
<dbReference type="PROSITE" id="PS50042">
    <property type="entry name" value="CNMP_BINDING_3"/>
    <property type="match status" value="1"/>
</dbReference>
<dbReference type="PRINTS" id="PR01463">
    <property type="entry name" value="EAGCHANLFMLY"/>
</dbReference>
<dbReference type="Pfam" id="PF13426">
    <property type="entry name" value="PAS_9"/>
    <property type="match status" value="1"/>
</dbReference>
<dbReference type="InterPro" id="IPR000700">
    <property type="entry name" value="PAS-assoc_C"/>
</dbReference>
<dbReference type="PROSITE" id="PS50113">
    <property type="entry name" value="PAC"/>
    <property type="match status" value="1"/>
</dbReference>
<keyword evidence="5 22" id="KW-0812">Transmembrane</keyword>
<dbReference type="SUPFAM" id="SSF55785">
    <property type="entry name" value="PYP-like sensor domain (PAS domain)"/>
    <property type="match status" value="1"/>
</dbReference>
<dbReference type="PROSITE" id="PS50112">
    <property type="entry name" value="PAS"/>
    <property type="match status" value="1"/>
</dbReference>
<dbReference type="NCBIfam" id="TIGR00229">
    <property type="entry name" value="sensory_box"/>
    <property type="match status" value="1"/>
</dbReference>
<evidence type="ECO:0000256" key="7">
    <source>
        <dbReference type="ARBA" id="ARBA00022882"/>
    </source>
</evidence>
<dbReference type="SUPFAM" id="SSF81324">
    <property type="entry name" value="Voltage-gated potassium channels"/>
    <property type="match status" value="1"/>
</dbReference>
<feature type="transmembrane region" description="Helical" evidence="22">
    <location>
        <begin position="244"/>
        <end position="264"/>
    </location>
</feature>
<accession>A0A8C9X488</accession>
<evidence type="ECO:0000256" key="4">
    <source>
        <dbReference type="ARBA" id="ARBA00022538"/>
    </source>
</evidence>
<evidence type="ECO:0000256" key="19">
    <source>
        <dbReference type="ARBA" id="ARBA00075971"/>
    </source>
</evidence>
<dbReference type="InterPro" id="IPR005821">
    <property type="entry name" value="Ion_trans_dom"/>
</dbReference>